<dbReference type="STRING" id="915471.SAMN05216201_1332"/>
<gene>
    <name evidence="2" type="ORF">SAMN05216201_1332</name>
</gene>
<dbReference type="SUPFAM" id="SSF56300">
    <property type="entry name" value="Metallo-dependent phosphatases"/>
    <property type="match status" value="1"/>
</dbReference>
<reference evidence="3" key="1">
    <citation type="submission" date="2016-10" db="EMBL/GenBank/DDBJ databases">
        <authorList>
            <person name="Varghese N."/>
            <person name="Submissions S."/>
        </authorList>
    </citation>
    <scope>NUCLEOTIDE SEQUENCE [LARGE SCALE GENOMIC DNA]</scope>
    <source>
        <strain evidence="3">LMG 25967</strain>
    </source>
</reference>
<protein>
    <submittedName>
        <fullName evidence="2">Serine/threonine protein phosphatase 1</fullName>
    </submittedName>
</protein>
<organism evidence="2 3">
    <name type="scientific">Pseudomonas linyingensis</name>
    <dbReference type="NCBI Taxonomy" id="915471"/>
    <lineage>
        <taxon>Bacteria</taxon>
        <taxon>Pseudomonadati</taxon>
        <taxon>Pseudomonadota</taxon>
        <taxon>Gammaproteobacteria</taxon>
        <taxon>Pseudomonadales</taxon>
        <taxon>Pseudomonadaceae</taxon>
        <taxon>Pseudomonas</taxon>
    </lineage>
</organism>
<dbReference type="Proteomes" id="UP000242930">
    <property type="component" value="Unassembled WGS sequence"/>
</dbReference>
<keyword evidence="3" id="KW-1185">Reference proteome</keyword>
<dbReference type="GO" id="GO:0008803">
    <property type="term" value="F:bis(5'-nucleosyl)-tetraphosphatase (symmetrical) activity"/>
    <property type="evidence" value="ECO:0007669"/>
    <property type="project" value="TreeGrafter"/>
</dbReference>
<dbReference type="PANTHER" id="PTHR42850">
    <property type="entry name" value="METALLOPHOSPHOESTERASE"/>
    <property type="match status" value="1"/>
</dbReference>
<evidence type="ECO:0000313" key="3">
    <source>
        <dbReference type="Proteomes" id="UP000242930"/>
    </source>
</evidence>
<dbReference type="GO" id="GO:0110154">
    <property type="term" value="P:RNA decapping"/>
    <property type="evidence" value="ECO:0007669"/>
    <property type="project" value="TreeGrafter"/>
</dbReference>
<evidence type="ECO:0000259" key="1">
    <source>
        <dbReference type="Pfam" id="PF00149"/>
    </source>
</evidence>
<dbReference type="GO" id="GO:0005737">
    <property type="term" value="C:cytoplasm"/>
    <property type="evidence" value="ECO:0007669"/>
    <property type="project" value="TreeGrafter"/>
</dbReference>
<proteinExistence type="predicted"/>
<dbReference type="RefSeq" id="WP_090313862.1">
    <property type="nucleotide sequence ID" value="NZ_FNZE01000033.1"/>
</dbReference>
<name>A0A1H7CRR9_9PSED</name>
<sequence>MHAPSKISANRNVAYYPPNMDGRDFVVGDVHGHFTELERLLAWVDFEPLRDRCFLAGDLVDRGPESERVVEFLNQPWCIAVRGNHDQWCVEAAQGKASSTHLRFGGAWFYGCSSSEQTEIGNALADLPIAIETSTRSGERIGIVHAECTLASWPEFLQALSGESPEQDAELHASEAIWSRYRFSESDSIVISGVTRIYVGHNVTPIAVRLGNTCYMDTGASTEGGYLSLADISCPGQVHSMSTDGDFSAMTLPLY</sequence>
<dbReference type="InterPro" id="IPR004843">
    <property type="entry name" value="Calcineurin-like_PHP"/>
</dbReference>
<dbReference type="GO" id="GO:0016791">
    <property type="term" value="F:phosphatase activity"/>
    <property type="evidence" value="ECO:0007669"/>
    <property type="project" value="TreeGrafter"/>
</dbReference>
<dbReference type="EMBL" id="FNZE01000033">
    <property type="protein sequence ID" value="SEJ92433.1"/>
    <property type="molecule type" value="Genomic_DNA"/>
</dbReference>
<evidence type="ECO:0000313" key="2">
    <source>
        <dbReference type="EMBL" id="SEJ92433.1"/>
    </source>
</evidence>
<feature type="domain" description="Calcineurin-like phosphoesterase" evidence="1">
    <location>
        <begin position="26"/>
        <end position="193"/>
    </location>
</feature>
<dbReference type="InterPro" id="IPR029052">
    <property type="entry name" value="Metallo-depent_PP-like"/>
</dbReference>
<dbReference type="PANTHER" id="PTHR42850:SF11">
    <property type="entry name" value="BIS(5'-NUCLEOSYL)-TETRAPHOSPHATASE [SYMMETRICAL]"/>
    <property type="match status" value="1"/>
</dbReference>
<dbReference type="OrthoDB" id="5296354at2"/>
<dbReference type="AlphaFoldDB" id="A0A1H7CRR9"/>
<dbReference type="Gene3D" id="3.60.21.10">
    <property type="match status" value="1"/>
</dbReference>
<accession>A0A1H7CRR9</accession>
<dbReference type="InterPro" id="IPR050126">
    <property type="entry name" value="Ap4A_hydrolase"/>
</dbReference>
<dbReference type="Pfam" id="PF00149">
    <property type="entry name" value="Metallophos"/>
    <property type="match status" value="1"/>
</dbReference>